<dbReference type="AlphaFoldDB" id="A0A0A9HN08"/>
<sequence>MHVSMYVVAAGCATSKSTCDRLAATLLKVVVNVYLVMFATDG</sequence>
<proteinExistence type="predicted"/>
<accession>A0A0A9HN08</accession>
<reference evidence="1" key="1">
    <citation type="submission" date="2014-09" db="EMBL/GenBank/DDBJ databases">
        <authorList>
            <person name="Magalhaes I.L.F."/>
            <person name="Oliveira U."/>
            <person name="Santos F.R."/>
            <person name="Vidigal T.H.D.A."/>
            <person name="Brescovit A.D."/>
            <person name="Santos A.J."/>
        </authorList>
    </citation>
    <scope>NUCLEOTIDE SEQUENCE</scope>
    <source>
        <tissue evidence="1">Shoot tissue taken approximately 20 cm above the soil surface</tissue>
    </source>
</reference>
<dbReference type="EMBL" id="GBRH01159366">
    <property type="protein sequence ID" value="JAE38530.1"/>
    <property type="molecule type" value="Transcribed_RNA"/>
</dbReference>
<reference evidence="1" key="2">
    <citation type="journal article" date="2015" name="Data Brief">
        <title>Shoot transcriptome of the giant reed, Arundo donax.</title>
        <authorList>
            <person name="Barrero R.A."/>
            <person name="Guerrero F.D."/>
            <person name="Moolhuijzen P."/>
            <person name="Goolsby J.A."/>
            <person name="Tidwell J."/>
            <person name="Bellgard S.E."/>
            <person name="Bellgard M.I."/>
        </authorList>
    </citation>
    <scope>NUCLEOTIDE SEQUENCE</scope>
    <source>
        <tissue evidence="1">Shoot tissue taken approximately 20 cm above the soil surface</tissue>
    </source>
</reference>
<evidence type="ECO:0000313" key="1">
    <source>
        <dbReference type="EMBL" id="JAE38530.1"/>
    </source>
</evidence>
<organism evidence="1">
    <name type="scientific">Arundo donax</name>
    <name type="common">Giant reed</name>
    <name type="synonym">Donax arundinaceus</name>
    <dbReference type="NCBI Taxonomy" id="35708"/>
    <lineage>
        <taxon>Eukaryota</taxon>
        <taxon>Viridiplantae</taxon>
        <taxon>Streptophyta</taxon>
        <taxon>Embryophyta</taxon>
        <taxon>Tracheophyta</taxon>
        <taxon>Spermatophyta</taxon>
        <taxon>Magnoliopsida</taxon>
        <taxon>Liliopsida</taxon>
        <taxon>Poales</taxon>
        <taxon>Poaceae</taxon>
        <taxon>PACMAD clade</taxon>
        <taxon>Arundinoideae</taxon>
        <taxon>Arundineae</taxon>
        <taxon>Arundo</taxon>
    </lineage>
</organism>
<protein>
    <submittedName>
        <fullName evidence="1">Uncharacterized protein</fullName>
    </submittedName>
</protein>
<name>A0A0A9HN08_ARUDO</name>